<accession>A0ACC0FMW6</accession>
<evidence type="ECO:0000313" key="2">
    <source>
        <dbReference type="Proteomes" id="UP001060215"/>
    </source>
</evidence>
<comment type="caution">
    <text evidence="1">The sequence shown here is derived from an EMBL/GenBank/DDBJ whole genome shotgun (WGS) entry which is preliminary data.</text>
</comment>
<reference evidence="1 2" key="1">
    <citation type="journal article" date="2022" name="Plant J.">
        <title>Chromosome-level genome of Camellia lanceoleosa provides a valuable resource for understanding genome evolution and self-incompatibility.</title>
        <authorList>
            <person name="Gong W."/>
            <person name="Xiao S."/>
            <person name="Wang L."/>
            <person name="Liao Z."/>
            <person name="Chang Y."/>
            <person name="Mo W."/>
            <person name="Hu G."/>
            <person name="Li W."/>
            <person name="Zhao G."/>
            <person name="Zhu H."/>
            <person name="Hu X."/>
            <person name="Ji K."/>
            <person name="Xiang X."/>
            <person name="Song Q."/>
            <person name="Yuan D."/>
            <person name="Jin S."/>
            <person name="Zhang L."/>
        </authorList>
    </citation>
    <scope>NUCLEOTIDE SEQUENCE [LARGE SCALE GENOMIC DNA]</scope>
    <source>
        <strain evidence="1">SQ_2022a</strain>
    </source>
</reference>
<sequence length="144" mass="16277">MDSVKVLKLTFFIAIIFVFNHPNVKCQLLRRPSQPLCISQLSLANHACSLVPHTRVPPPSPPSPPSPSPSEENSPTHGHRHRHRHRESPIEHDCCRWLKEVDTACVCELLIRLPTFLSRPVHEYTVEVDETCSVTYACGGRLRA</sequence>
<keyword evidence="2" id="KW-1185">Reference proteome</keyword>
<dbReference type="Proteomes" id="UP001060215">
    <property type="component" value="Chromosome 13"/>
</dbReference>
<proteinExistence type="predicted"/>
<dbReference type="EMBL" id="CM045770">
    <property type="protein sequence ID" value="KAI7990148.1"/>
    <property type="molecule type" value="Genomic_DNA"/>
</dbReference>
<gene>
    <name evidence="1" type="ORF">LOK49_LG12G01246</name>
</gene>
<protein>
    <submittedName>
        <fullName evidence="1">Uncharacterized protein</fullName>
    </submittedName>
</protein>
<organism evidence="1 2">
    <name type="scientific">Camellia lanceoleosa</name>
    <dbReference type="NCBI Taxonomy" id="1840588"/>
    <lineage>
        <taxon>Eukaryota</taxon>
        <taxon>Viridiplantae</taxon>
        <taxon>Streptophyta</taxon>
        <taxon>Embryophyta</taxon>
        <taxon>Tracheophyta</taxon>
        <taxon>Spermatophyta</taxon>
        <taxon>Magnoliopsida</taxon>
        <taxon>eudicotyledons</taxon>
        <taxon>Gunneridae</taxon>
        <taxon>Pentapetalae</taxon>
        <taxon>asterids</taxon>
        <taxon>Ericales</taxon>
        <taxon>Theaceae</taxon>
        <taxon>Camellia</taxon>
    </lineage>
</organism>
<name>A0ACC0FMW6_9ERIC</name>
<evidence type="ECO:0000313" key="1">
    <source>
        <dbReference type="EMBL" id="KAI7990148.1"/>
    </source>
</evidence>